<reference evidence="8" key="1">
    <citation type="submission" date="2022-03" db="EMBL/GenBank/DDBJ databases">
        <authorList>
            <person name="Martin C."/>
        </authorList>
    </citation>
    <scope>NUCLEOTIDE SEQUENCE</scope>
</reference>
<feature type="region of interest" description="Disordered" evidence="6">
    <location>
        <begin position="443"/>
        <end position="525"/>
    </location>
</feature>
<feature type="compositionally biased region" description="Polar residues" evidence="6">
    <location>
        <begin position="489"/>
        <end position="507"/>
    </location>
</feature>
<gene>
    <name evidence="8" type="ORF">OFUS_LOCUS75</name>
</gene>
<feature type="compositionally biased region" description="Basic and acidic residues" evidence="6">
    <location>
        <begin position="347"/>
        <end position="368"/>
    </location>
</feature>
<dbReference type="PANTHER" id="PTHR12680:SF6">
    <property type="entry name" value="PROTEIN PHTF"/>
    <property type="match status" value="1"/>
</dbReference>
<evidence type="ECO:0000256" key="4">
    <source>
        <dbReference type="ARBA" id="ARBA00023136"/>
    </source>
</evidence>
<dbReference type="InterPro" id="IPR039775">
    <property type="entry name" value="PHTF1/2"/>
</dbReference>
<comment type="subcellular location">
    <subcellularLocation>
        <location evidence="1">Membrane</location>
        <topology evidence="1">Multi-pass membrane protein</topology>
    </subcellularLocation>
</comment>
<dbReference type="AlphaFoldDB" id="A0A8J1UWM7"/>
<dbReference type="GO" id="GO:0016020">
    <property type="term" value="C:membrane"/>
    <property type="evidence" value="ECO:0007669"/>
    <property type="project" value="UniProtKB-SubCell"/>
</dbReference>
<evidence type="ECO:0000256" key="3">
    <source>
        <dbReference type="ARBA" id="ARBA00022989"/>
    </source>
</evidence>
<feature type="compositionally biased region" description="Polar residues" evidence="6">
    <location>
        <begin position="239"/>
        <end position="259"/>
    </location>
</feature>
<evidence type="ECO:0000256" key="7">
    <source>
        <dbReference type="SAM" id="Phobius"/>
    </source>
</evidence>
<keyword evidence="3 7" id="KW-1133">Transmembrane helix</keyword>
<evidence type="ECO:0000256" key="5">
    <source>
        <dbReference type="ARBA" id="ARBA00023180"/>
    </source>
</evidence>
<feature type="transmembrane region" description="Helical" evidence="7">
    <location>
        <begin position="710"/>
        <end position="731"/>
    </location>
</feature>
<comment type="caution">
    <text evidence="8">The sequence shown here is derived from an EMBL/GenBank/DDBJ whole genome shotgun (WGS) entry which is preliminary data.</text>
</comment>
<feature type="region of interest" description="Disordered" evidence="6">
    <location>
        <begin position="271"/>
        <end position="328"/>
    </location>
</feature>
<dbReference type="Proteomes" id="UP000749559">
    <property type="component" value="Unassembled WGS sequence"/>
</dbReference>
<accession>A0A8J1UWM7</accession>
<keyword evidence="5" id="KW-0325">Glycoprotein</keyword>
<keyword evidence="2 7" id="KW-0812">Transmembrane</keyword>
<evidence type="ECO:0000256" key="2">
    <source>
        <dbReference type="ARBA" id="ARBA00022692"/>
    </source>
</evidence>
<organism evidence="8 9">
    <name type="scientific">Owenia fusiformis</name>
    <name type="common">Polychaete worm</name>
    <dbReference type="NCBI Taxonomy" id="6347"/>
    <lineage>
        <taxon>Eukaryota</taxon>
        <taxon>Metazoa</taxon>
        <taxon>Spiralia</taxon>
        <taxon>Lophotrochozoa</taxon>
        <taxon>Annelida</taxon>
        <taxon>Polychaeta</taxon>
        <taxon>Sedentaria</taxon>
        <taxon>Canalipalpata</taxon>
        <taxon>Sabellida</taxon>
        <taxon>Oweniida</taxon>
        <taxon>Oweniidae</taxon>
        <taxon>Owenia</taxon>
    </lineage>
</organism>
<dbReference type="OrthoDB" id="10066656at2759"/>
<proteinExistence type="predicted"/>
<feature type="compositionally biased region" description="Basic and acidic residues" evidence="6">
    <location>
        <begin position="375"/>
        <end position="386"/>
    </location>
</feature>
<evidence type="ECO:0000313" key="8">
    <source>
        <dbReference type="EMBL" id="CAH1772293.1"/>
    </source>
</evidence>
<feature type="transmembrane region" description="Helical" evidence="7">
    <location>
        <begin position="737"/>
        <end position="759"/>
    </location>
</feature>
<feature type="transmembrane region" description="Helical" evidence="7">
    <location>
        <begin position="574"/>
        <end position="595"/>
    </location>
</feature>
<feature type="compositionally biased region" description="Basic and acidic residues" evidence="6">
    <location>
        <begin position="272"/>
        <end position="296"/>
    </location>
</feature>
<dbReference type="InterPro" id="IPR021980">
    <property type="entry name" value="PHTF1/2_N"/>
</dbReference>
<dbReference type="Pfam" id="PF12129">
    <property type="entry name" value="PHTF1-2_N"/>
    <property type="match status" value="1"/>
</dbReference>
<feature type="transmembrane region" description="Helical" evidence="7">
    <location>
        <begin position="130"/>
        <end position="152"/>
    </location>
</feature>
<dbReference type="GO" id="GO:0005783">
    <property type="term" value="C:endoplasmic reticulum"/>
    <property type="evidence" value="ECO:0007669"/>
    <property type="project" value="InterPro"/>
</dbReference>
<evidence type="ECO:0000313" key="9">
    <source>
        <dbReference type="Proteomes" id="UP000749559"/>
    </source>
</evidence>
<dbReference type="PANTHER" id="PTHR12680">
    <property type="entry name" value="PUTATIVE HOMEODOMAIN TRANSCRIPTION FACTOR PHTF"/>
    <property type="match status" value="1"/>
</dbReference>
<evidence type="ECO:0000256" key="1">
    <source>
        <dbReference type="ARBA" id="ARBA00004141"/>
    </source>
</evidence>
<protein>
    <submittedName>
        <fullName evidence="8">Uncharacterized protein</fullName>
    </submittedName>
</protein>
<feature type="transmembrane region" description="Helical" evidence="7">
    <location>
        <begin position="98"/>
        <end position="118"/>
    </location>
</feature>
<name>A0A8J1UWM7_OWEFU</name>
<feature type="region of interest" description="Disordered" evidence="6">
    <location>
        <begin position="341"/>
        <end position="425"/>
    </location>
</feature>
<feature type="compositionally biased region" description="Polar residues" evidence="6">
    <location>
        <begin position="310"/>
        <end position="328"/>
    </location>
</feature>
<keyword evidence="9" id="KW-1185">Reference proteome</keyword>
<keyword evidence="4 7" id="KW-0472">Membrane</keyword>
<feature type="region of interest" description="Disordered" evidence="6">
    <location>
        <begin position="236"/>
        <end position="259"/>
    </location>
</feature>
<feature type="region of interest" description="Disordered" evidence="6">
    <location>
        <begin position="162"/>
        <end position="185"/>
    </location>
</feature>
<feature type="transmembrane region" description="Helical" evidence="7">
    <location>
        <begin position="633"/>
        <end position="650"/>
    </location>
</feature>
<evidence type="ECO:0000256" key="6">
    <source>
        <dbReference type="SAM" id="MobiDB-lite"/>
    </source>
</evidence>
<feature type="compositionally biased region" description="Polar residues" evidence="6">
    <location>
        <begin position="445"/>
        <end position="460"/>
    </location>
</feature>
<sequence>MEKFNDTVSWYQAKIGAYDKQLWEKSVEQTVLKGLHNVRKKAAKAKTELIDVDLVRGSTFTKAKPVSAWTAVTRRGIVRVLFFPLFFQWWRKQTSPKFFFYLLVLYILQLFCLALYVLDYPTGITEKVSIGEVICPIMVMFILGTLHSQIVATHLSHLPRSSCAKKASKRKKKASSSTSERDNISTTAKLCKPVDSCPTVHIPQPSITKQSSATLDPLNTSKCHIAPENINRSEVFEHSGNTDSDNAQIKDNSSAKTDNVENASRILKFPNIRREREKETSNSDDFEILKSNDCNEPKVQSRHNTEDESSTFGNNVPIETNGDRQINNKSNLSVHNESVMKTQVHHPVKEDSSDRDQRLSDNTESEKETLDEDDHTTLRLKERNNQDKMTPSIRRRRSKGSFSTPKRSDRVSFENIKTTNPGAQVRPGFLNLRAREAKEHIGLSSCESDTEGLTPSTPGFTRNLYKRAENESKSPQTSEGEWEDRMDTDVNTSDTSVSECDSNTNNETSDKENPDEDPFYQTGGSNTLITSSTADRVSCVIWDDRELNKVDLTALDIGWMIIERVDKIPETADYLILGVMFSVAMCLMPSFYRVYFEGGSKLSELTTLDCLTNISLGVLKESWKYHITVFNSFLQRLSLGIIFFFLLSVAERTFKQRLLYAKHFCYLTSSRRAKKYELPHFRLNKVRNIKTWLSLRSYLKKRGPQRSVDLIVSASFLIEVILISLLCIQLLSNSEYFLTSLINLELSLWAMALAIYLLRFMTLGTKINKKYRNFSVLITEQINLYLHMEQKPHKKEELMLANNVLKLAEDLLKELESPFKISGFSASPILYNITKITLLSAFSAILSELLGFKLKLYKIKLKV</sequence>
<dbReference type="EMBL" id="CAIIXF020000001">
    <property type="protein sequence ID" value="CAH1772293.1"/>
    <property type="molecule type" value="Genomic_DNA"/>
</dbReference>